<comment type="caution">
    <text evidence="2">The sequence shown here is derived from an EMBL/GenBank/DDBJ whole genome shotgun (WGS) entry which is preliminary data.</text>
</comment>
<accession>A0AAV4F6I9</accession>
<reference evidence="2 3" key="1">
    <citation type="journal article" date="2021" name="Elife">
        <title>Chloroplast acquisition without the gene transfer in kleptoplastic sea slugs, Plakobranchus ocellatus.</title>
        <authorList>
            <person name="Maeda T."/>
            <person name="Takahashi S."/>
            <person name="Yoshida T."/>
            <person name="Shimamura S."/>
            <person name="Takaki Y."/>
            <person name="Nagai Y."/>
            <person name="Toyoda A."/>
            <person name="Suzuki Y."/>
            <person name="Arimoto A."/>
            <person name="Ishii H."/>
            <person name="Satoh N."/>
            <person name="Nishiyama T."/>
            <person name="Hasebe M."/>
            <person name="Maruyama T."/>
            <person name="Minagawa J."/>
            <person name="Obokata J."/>
            <person name="Shigenobu S."/>
        </authorList>
    </citation>
    <scope>NUCLEOTIDE SEQUENCE [LARGE SCALE GENOMIC DNA]</scope>
</reference>
<keyword evidence="3" id="KW-1185">Reference proteome</keyword>
<sequence length="69" mass="7152">MADGAAVKHTLPMGVIISCVIIVGAQSLFLSLNFEDSKSNAISSTSIILDSCDGIIHSVGPVEPSQPRL</sequence>
<evidence type="ECO:0000256" key="1">
    <source>
        <dbReference type="SAM" id="Phobius"/>
    </source>
</evidence>
<dbReference type="AlphaFoldDB" id="A0AAV4F6I9"/>
<keyword evidence="1" id="KW-1133">Transmembrane helix</keyword>
<organism evidence="2 3">
    <name type="scientific">Elysia marginata</name>
    <dbReference type="NCBI Taxonomy" id="1093978"/>
    <lineage>
        <taxon>Eukaryota</taxon>
        <taxon>Metazoa</taxon>
        <taxon>Spiralia</taxon>
        <taxon>Lophotrochozoa</taxon>
        <taxon>Mollusca</taxon>
        <taxon>Gastropoda</taxon>
        <taxon>Heterobranchia</taxon>
        <taxon>Euthyneura</taxon>
        <taxon>Panpulmonata</taxon>
        <taxon>Sacoglossa</taxon>
        <taxon>Placobranchoidea</taxon>
        <taxon>Plakobranchidae</taxon>
        <taxon>Elysia</taxon>
    </lineage>
</organism>
<evidence type="ECO:0000313" key="3">
    <source>
        <dbReference type="Proteomes" id="UP000762676"/>
    </source>
</evidence>
<gene>
    <name evidence="2" type="ORF">ElyMa_002019600</name>
</gene>
<feature type="transmembrane region" description="Helical" evidence="1">
    <location>
        <begin position="12"/>
        <end position="34"/>
    </location>
</feature>
<protein>
    <submittedName>
        <fullName evidence="2">Uncharacterized protein</fullName>
    </submittedName>
</protein>
<dbReference type="EMBL" id="BMAT01004115">
    <property type="protein sequence ID" value="GFR68380.1"/>
    <property type="molecule type" value="Genomic_DNA"/>
</dbReference>
<keyword evidence="1" id="KW-0472">Membrane</keyword>
<proteinExistence type="predicted"/>
<evidence type="ECO:0000313" key="2">
    <source>
        <dbReference type="EMBL" id="GFR68380.1"/>
    </source>
</evidence>
<dbReference type="Proteomes" id="UP000762676">
    <property type="component" value="Unassembled WGS sequence"/>
</dbReference>
<keyword evidence="1" id="KW-0812">Transmembrane</keyword>
<name>A0AAV4F6I9_9GAST</name>
<feature type="non-terminal residue" evidence="2">
    <location>
        <position position="69"/>
    </location>
</feature>